<protein>
    <submittedName>
        <fullName evidence="2">Uncharacterized protein</fullName>
    </submittedName>
</protein>
<dbReference type="PANTHER" id="PTHR39214">
    <property type="entry name" value="MICROBODY (PEROXISOME) BIOGENESIS PROTEIN PEROXIN 8 (EUROFUNG)"/>
    <property type="match status" value="1"/>
</dbReference>
<comment type="caution">
    <text evidence="2">The sequence shown here is derived from an EMBL/GenBank/DDBJ whole genome shotgun (WGS) entry which is preliminary data.</text>
</comment>
<evidence type="ECO:0000313" key="2">
    <source>
        <dbReference type="EMBL" id="ORX61005.1"/>
    </source>
</evidence>
<feature type="compositionally biased region" description="Basic and acidic residues" evidence="1">
    <location>
        <begin position="1156"/>
        <end position="1168"/>
    </location>
</feature>
<gene>
    <name evidence="2" type="ORF">BCR36DRAFT_579072</name>
</gene>
<feature type="region of interest" description="Disordered" evidence="1">
    <location>
        <begin position="1066"/>
        <end position="1101"/>
    </location>
</feature>
<evidence type="ECO:0000256" key="1">
    <source>
        <dbReference type="SAM" id="MobiDB-lite"/>
    </source>
</evidence>
<feature type="region of interest" description="Disordered" evidence="1">
    <location>
        <begin position="1155"/>
        <end position="1194"/>
    </location>
</feature>
<keyword evidence="3" id="KW-1185">Reference proteome</keyword>
<dbReference type="AlphaFoldDB" id="A0A1Y1VNL3"/>
<sequence length="1194" mass="139521">MSGSEQEHKKMKILAKPLDLSKYAKTNEQKLISRWANQLINLIFSDNISTIERPIFLLRHLNSSSRNTLAVNRCPNVIYVPDPFQADTIQTIFNQLKSPSVLTWRNIIECLKTGSFLNIIKKEEYDEVDLASIESFFLVLLYFICYAHQDDKYQIDEPFHEILQLIMKKELKIMQTSSLSSNLWETVFKKKNLRFESYATGNSPKYCPSNVYFNEVLDCIRLRNQNQSKIIKTINEKNDNTRAELEQLGRLLQCSFYTFLEFSLFSEYMTIENIKVLSKYAKNLPTSWFTPDFLQTTLNLAKREKEKPVEESCLKEILEIYVWWMKKNSSFLSMTLATDIIEFVLEVANIPDLICQATLIICSAADKLSAEYVLRLSNILAELLSNDKQLWKGSEKISAITPGLAHLMKLIPYPGVISTAMINSWNLSKENYKLLHIYQFILKEKLQEAGLIGVGVTKKKKRNSINNGWLYEIIKSCDNKEKPVQSLYAMAGILKGFHPYTTDNLLRSNESSLVFDKMTKIFSQKILLLLEKIEEIIGAKECVAYCFSECFNIIELIELDHKTFSKLFIDERLLKALFDNMINELKLEEDFFDNMYKGKKNKDSTYQEAFTKKLENPLFNSLGKQSRAFGVILWNHIDHLENLYNLERRSAGEKRVLNIYEGFTNFLKELYIKWKECKLNDENFKTSNDKLIKPQELILRYFRDLLFIYTMITKCLYLDPHPHTPTVYDEEDDPQKKRKIDFRTCMILNSLNAFSYLHFVTVTFGEDGFDIWRDVIEEIISQIEQLKPDDLIEEVVSQFKVEDININSNTMEKYRFIFFLYVSKRLISHLSPRFVHQFMYRPITQFLSIQVTDSKNNTNNINYDLFNSSHKTCLSIFENPEKFKHLILSIADDYSNLLIHDYPNNIDCQRLRQGYFSLIRGLSQFISFNNSESLFTDNEEENVMIYDDTMEQEQKHNNQSSENHINSEECDIVTLRCLLKLTNKIYKYSELITSNASNTSDNGKNNSYKAQLTTERGHFITILFDQIQCVSIPVMEILLEIIKQIVLNNCIIIDFNCQNIHSIHQKNRKNDENRRNVDEDDEDDEENINDQQENEEKENSILASSEKITLCEDLVPLNSQLWKSLYDTVSSARLDRRKAERCVLWYLSLHNTKKNNSKELNNKDDAKSKNSSIADSTEDTISEDDPQPTLKPKL</sequence>
<dbReference type="STRING" id="1754191.A0A1Y1VNL3"/>
<proteinExistence type="predicted"/>
<reference evidence="2 3" key="2">
    <citation type="submission" date="2016-08" db="EMBL/GenBank/DDBJ databases">
        <title>Pervasive Adenine N6-methylation of Active Genes in Fungi.</title>
        <authorList>
            <consortium name="DOE Joint Genome Institute"/>
            <person name="Mondo S.J."/>
            <person name="Dannebaum R.O."/>
            <person name="Kuo R.C."/>
            <person name="Labutti K."/>
            <person name="Haridas S."/>
            <person name="Kuo A."/>
            <person name="Salamov A."/>
            <person name="Ahrendt S.R."/>
            <person name="Lipzen A."/>
            <person name="Sullivan W."/>
            <person name="Andreopoulos W.B."/>
            <person name="Clum A."/>
            <person name="Lindquist E."/>
            <person name="Daum C."/>
            <person name="Ramamoorthy G.K."/>
            <person name="Gryganskyi A."/>
            <person name="Culley D."/>
            <person name="Magnuson J.K."/>
            <person name="James T.Y."/>
            <person name="O'Malley M.A."/>
            <person name="Stajich J.E."/>
            <person name="Spatafora J.W."/>
            <person name="Visel A."/>
            <person name="Grigoriev I.V."/>
        </authorList>
    </citation>
    <scope>NUCLEOTIDE SEQUENCE [LARGE SCALE GENOMIC DNA]</scope>
    <source>
        <strain evidence="3">finn</strain>
    </source>
</reference>
<feature type="compositionally biased region" description="Acidic residues" evidence="1">
    <location>
        <begin position="1078"/>
        <end position="1096"/>
    </location>
</feature>
<dbReference type="Proteomes" id="UP000193719">
    <property type="component" value="Unassembled WGS sequence"/>
</dbReference>
<feature type="compositionally biased region" description="Acidic residues" evidence="1">
    <location>
        <begin position="1176"/>
        <end position="1186"/>
    </location>
</feature>
<organism evidence="2 3">
    <name type="scientific">Piromyces finnis</name>
    <dbReference type="NCBI Taxonomy" id="1754191"/>
    <lineage>
        <taxon>Eukaryota</taxon>
        <taxon>Fungi</taxon>
        <taxon>Fungi incertae sedis</taxon>
        <taxon>Chytridiomycota</taxon>
        <taxon>Chytridiomycota incertae sedis</taxon>
        <taxon>Neocallimastigomycetes</taxon>
        <taxon>Neocallimastigales</taxon>
        <taxon>Neocallimastigaceae</taxon>
        <taxon>Piromyces</taxon>
    </lineage>
</organism>
<evidence type="ECO:0000313" key="3">
    <source>
        <dbReference type="Proteomes" id="UP000193719"/>
    </source>
</evidence>
<reference evidence="2 3" key="1">
    <citation type="submission" date="2016-08" db="EMBL/GenBank/DDBJ databases">
        <title>Genomes of anaerobic fungi encode conserved fungal cellulosomes for biomass hydrolysis.</title>
        <authorList>
            <consortium name="DOE Joint Genome Institute"/>
            <person name="Haitjema C.H."/>
            <person name="Gilmore S.P."/>
            <person name="Henske J.K."/>
            <person name="Solomon K.V."/>
            <person name="De Groot R."/>
            <person name="Kuo A."/>
            <person name="Mondo S.J."/>
            <person name="Salamov A.A."/>
            <person name="Labutti K."/>
            <person name="Zhao Z."/>
            <person name="Chiniquy J."/>
            <person name="Barry K."/>
            <person name="Brewer H.M."/>
            <person name="Purvine S.O."/>
            <person name="Wright A.T."/>
            <person name="Boxma B."/>
            <person name="Van Alen T."/>
            <person name="Hackstein J.H."/>
            <person name="Baker S.E."/>
            <person name="Grigoriev I.V."/>
            <person name="O'Malley M.A."/>
        </authorList>
    </citation>
    <scope>NUCLEOTIDE SEQUENCE [LARGE SCALE GENOMIC DNA]</scope>
    <source>
        <strain evidence="3">finn</strain>
    </source>
</reference>
<dbReference type="EMBL" id="MCFH01000001">
    <property type="protein sequence ID" value="ORX61005.1"/>
    <property type="molecule type" value="Genomic_DNA"/>
</dbReference>
<dbReference type="PANTHER" id="PTHR39214:SF1">
    <property type="entry name" value="MICROBODY (PEROXISOME) BIOGENESIS PROTEIN PEROXIN 8 (EUROFUNG)"/>
    <property type="match status" value="1"/>
</dbReference>
<feature type="compositionally biased region" description="Basic and acidic residues" evidence="1">
    <location>
        <begin position="1068"/>
        <end position="1077"/>
    </location>
</feature>
<dbReference type="OrthoDB" id="2118556at2759"/>
<name>A0A1Y1VNL3_9FUNG</name>
<dbReference type="InterPro" id="IPR055334">
    <property type="entry name" value="PEX8-like"/>
</dbReference>
<accession>A0A1Y1VNL3</accession>